<dbReference type="STRING" id="6832.A0A553NDJ7"/>
<proteinExistence type="predicted"/>
<keyword evidence="3" id="KW-1015">Disulfide bond</keyword>
<comment type="subcellular location">
    <subcellularLocation>
        <location evidence="1">Secreted</location>
    </subcellularLocation>
</comment>
<dbReference type="Proteomes" id="UP000318571">
    <property type="component" value="Chromosome 10"/>
</dbReference>
<dbReference type="GO" id="GO:0005201">
    <property type="term" value="F:extracellular matrix structural constituent"/>
    <property type="evidence" value="ECO:0007669"/>
    <property type="project" value="TreeGrafter"/>
</dbReference>
<dbReference type="FunFam" id="3.90.215.10:FF:000001">
    <property type="entry name" value="Tenascin isoform 1"/>
    <property type="match status" value="1"/>
</dbReference>
<evidence type="ECO:0000256" key="1">
    <source>
        <dbReference type="ARBA" id="ARBA00004613"/>
    </source>
</evidence>
<keyword evidence="2" id="KW-0964">Secreted</keyword>
<dbReference type="InterPro" id="IPR036056">
    <property type="entry name" value="Fibrinogen-like_C"/>
</dbReference>
<comment type="function">
    <text evidence="5">Lectin involved in innate immunity. Agglutinates all types of human erythrocytes, Gram-positive and Gram-negative bacteria. Has a stronger agglutinating activity towards Gram-negative bacteria than towards Gram-positive bacteria. Specifically recognizes acetyl group-containing substances on agglutinated cells. The hemagglutinating activity was inhibited by EDTA, acetyl group-containing mono- and disaccharides, N-acetyl derivatives of amino acids, other acetyl group-containing substances, propionamide and benzamide. Enhances the antimicrobial activity of big defensin against Gram-positive bacteria but not against Gram-negative bacteria.</text>
</comment>
<evidence type="ECO:0000256" key="6">
    <source>
        <dbReference type="SAM" id="MobiDB-lite"/>
    </source>
</evidence>
<evidence type="ECO:0000313" key="8">
    <source>
        <dbReference type="EMBL" id="TRY63488.1"/>
    </source>
</evidence>
<dbReference type="PROSITE" id="PS00514">
    <property type="entry name" value="FIBRINOGEN_C_1"/>
    <property type="match status" value="1"/>
</dbReference>
<dbReference type="InterPro" id="IPR020837">
    <property type="entry name" value="Fibrinogen_CS"/>
</dbReference>
<keyword evidence="9" id="KW-1185">Reference proteome</keyword>
<sequence length="514" mass="59517">MVLNHSKSFPAALEPSQALPDQTDDDQCQKIDRQQTRKSIQTRVPSWSSSAVIRALICVIIFNFSVTCSNASYNQYKHHFSQPDQATVKHVVNQGSDPPNFGDKIKRAVRDVLEYDFNLTRSERDADAQLFSPYVEQDHHHHHDHHDSDHLHDNNLHDLHDPLDTHHHDHHDHHEHHEYGHHDHGHQAHLHDFILHEKTGKRTRRTYDFTRSYQVGTSCHDIQATQGASHSGVYLIHPPNLAQGPWRVFCDLETEGGGWMVFQVRDDVEPRENFMRGWEDYKVGFGDFDREFWLGNILIWAMTNSDNYTSYELAIDLEDWSGNQRFARYRSFRLGDEADSFRMYHQNLFYGNAGDSLFSHNGLAFSTFDVDNDQRDGEFSERSCARLYKGGWWYGNCHDSNLNGWALDGPHRSFADGINWYTWTGYNYSLRKTVMKLRPQIHKPLDTGFGNYAHSSSPQKVGRNSNDLKFSAPSLPKAPANKVEVPELLSMSNTLTNPTNFKTKHTKKKHREEL</sequence>
<gene>
    <name evidence="8" type="ORF">TCAL_06850</name>
</gene>
<feature type="compositionally biased region" description="Polar residues" evidence="6">
    <location>
        <begin position="453"/>
        <end position="468"/>
    </location>
</feature>
<dbReference type="OMA" id="EPRENFM"/>
<dbReference type="InterPro" id="IPR014716">
    <property type="entry name" value="Fibrinogen_a/b/g_C_1"/>
</dbReference>
<dbReference type="SMART" id="SM00186">
    <property type="entry name" value="FBG"/>
    <property type="match status" value="1"/>
</dbReference>
<evidence type="ECO:0000313" key="9">
    <source>
        <dbReference type="Proteomes" id="UP000318571"/>
    </source>
</evidence>
<dbReference type="Pfam" id="PF00147">
    <property type="entry name" value="Fibrinogen_C"/>
    <property type="match status" value="1"/>
</dbReference>
<dbReference type="PROSITE" id="PS51406">
    <property type="entry name" value="FIBRINOGEN_C_2"/>
    <property type="match status" value="1"/>
</dbReference>
<comment type="caution">
    <text evidence="8">The sequence shown here is derived from an EMBL/GenBank/DDBJ whole genome shotgun (WGS) entry which is preliminary data.</text>
</comment>
<dbReference type="PANTHER" id="PTHR47221:SF5">
    <property type="entry name" value="FIBRINOGEN C-TERMINAL DOMAIN-CONTAINING PROTEIN"/>
    <property type="match status" value="1"/>
</dbReference>
<evidence type="ECO:0000256" key="2">
    <source>
        <dbReference type="ARBA" id="ARBA00022525"/>
    </source>
</evidence>
<dbReference type="PANTHER" id="PTHR47221">
    <property type="entry name" value="FIBRINOGEN ALPHA CHAIN"/>
    <property type="match status" value="1"/>
</dbReference>
<feature type="compositionally biased region" description="Basic residues" evidence="6">
    <location>
        <begin position="502"/>
        <end position="514"/>
    </location>
</feature>
<feature type="compositionally biased region" description="Basic and acidic residues" evidence="6">
    <location>
        <begin position="145"/>
        <end position="167"/>
    </location>
</feature>
<name>A0A553NDJ7_TIGCA</name>
<evidence type="ECO:0000256" key="4">
    <source>
        <dbReference type="ARBA" id="ARBA00023180"/>
    </source>
</evidence>
<feature type="region of interest" description="Disordered" evidence="6">
    <location>
        <begin position="137"/>
        <end position="187"/>
    </location>
</feature>
<evidence type="ECO:0000256" key="3">
    <source>
        <dbReference type="ARBA" id="ARBA00023157"/>
    </source>
</evidence>
<dbReference type="AlphaFoldDB" id="A0A553NDJ7"/>
<dbReference type="GO" id="GO:0005577">
    <property type="term" value="C:fibrinogen complex"/>
    <property type="evidence" value="ECO:0007669"/>
    <property type="project" value="TreeGrafter"/>
</dbReference>
<dbReference type="GO" id="GO:0030246">
    <property type="term" value="F:carbohydrate binding"/>
    <property type="evidence" value="ECO:0007669"/>
    <property type="project" value="UniProtKB-ARBA"/>
</dbReference>
<feature type="region of interest" description="Disordered" evidence="6">
    <location>
        <begin position="1"/>
        <end position="26"/>
    </location>
</feature>
<feature type="domain" description="Fibrinogen C-terminal" evidence="7">
    <location>
        <begin position="210"/>
        <end position="441"/>
    </location>
</feature>
<dbReference type="SUPFAM" id="SSF56496">
    <property type="entry name" value="Fibrinogen C-terminal domain-like"/>
    <property type="match status" value="1"/>
</dbReference>
<protein>
    <recommendedName>
        <fullName evidence="7">Fibrinogen C-terminal domain-containing protein</fullName>
    </recommendedName>
</protein>
<dbReference type="NCBIfam" id="NF040941">
    <property type="entry name" value="GGGWT_bact"/>
    <property type="match status" value="1"/>
</dbReference>
<dbReference type="InterPro" id="IPR037579">
    <property type="entry name" value="FIB_ANG-like"/>
</dbReference>
<evidence type="ECO:0000259" key="7">
    <source>
        <dbReference type="PROSITE" id="PS51406"/>
    </source>
</evidence>
<dbReference type="EMBL" id="VCGU01000458">
    <property type="protein sequence ID" value="TRY63488.1"/>
    <property type="molecule type" value="Genomic_DNA"/>
</dbReference>
<organism evidence="8 9">
    <name type="scientific">Tigriopus californicus</name>
    <name type="common">Marine copepod</name>
    <dbReference type="NCBI Taxonomy" id="6832"/>
    <lineage>
        <taxon>Eukaryota</taxon>
        <taxon>Metazoa</taxon>
        <taxon>Ecdysozoa</taxon>
        <taxon>Arthropoda</taxon>
        <taxon>Crustacea</taxon>
        <taxon>Multicrustacea</taxon>
        <taxon>Hexanauplia</taxon>
        <taxon>Copepoda</taxon>
        <taxon>Harpacticoida</taxon>
        <taxon>Harpacticidae</taxon>
        <taxon>Tigriopus</taxon>
    </lineage>
</organism>
<evidence type="ECO:0000256" key="5">
    <source>
        <dbReference type="ARBA" id="ARBA00053344"/>
    </source>
</evidence>
<dbReference type="GO" id="GO:0034116">
    <property type="term" value="P:positive regulation of heterotypic cell-cell adhesion"/>
    <property type="evidence" value="ECO:0007669"/>
    <property type="project" value="TreeGrafter"/>
</dbReference>
<feature type="region of interest" description="Disordered" evidence="6">
    <location>
        <begin position="452"/>
        <end position="514"/>
    </location>
</feature>
<keyword evidence="4" id="KW-0325">Glycoprotein</keyword>
<dbReference type="Gene3D" id="3.90.215.10">
    <property type="entry name" value="Gamma Fibrinogen, chain A, domain 1"/>
    <property type="match status" value="1"/>
</dbReference>
<dbReference type="GO" id="GO:0030674">
    <property type="term" value="F:protein-macromolecule adaptor activity"/>
    <property type="evidence" value="ECO:0007669"/>
    <property type="project" value="TreeGrafter"/>
</dbReference>
<feature type="compositionally biased region" description="Basic and acidic residues" evidence="6">
    <location>
        <begin position="175"/>
        <end position="187"/>
    </location>
</feature>
<accession>A0A553NDJ7</accession>
<reference evidence="8 9" key="1">
    <citation type="journal article" date="2018" name="Nat. Ecol. Evol.">
        <title>Genomic signatures of mitonuclear coevolution across populations of Tigriopus californicus.</title>
        <authorList>
            <person name="Barreto F.S."/>
            <person name="Watson E.T."/>
            <person name="Lima T.G."/>
            <person name="Willett C.S."/>
            <person name="Edmands S."/>
            <person name="Li W."/>
            <person name="Burton R.S."/>
        </authorList>
    </citation>
    <scope>NUCLEOTIDE SEQUENCE [LARGE SCALE GENOMIC DNA]</scope>
    <source>
        <strain evidence="8 9">San Diego</strain>
    </source>
</reference>
<dbReference type="InterPro" id="IPR002181">
    <property type="entry name" value="Fibrinogen_a/b/g_C_dom"/>
</dbReference>
<feature type="compositionally biased region" description="Polar residues" evidence="6">
    <location>
        <begin position="490"/>
        <end position="501"/>
    </location>
</feature>
<dbReference type="CDD" id="cd00087">
    <property type="entry name" value="FReD"/>
    <property type="match status" value="1"/>
</dbReference>